<feature type="region of interest" description="Disordered" evidence="1">
    <location>
        <begin position="195"/>
        <end position="241"/>
    </location>
</feature>
<gene>
    <name evidence="2" type="ORF">DFH94DRAFT_847294</name>
</gene>
<reference evidence="2" key="2">
    <citation type="journal article" date="2020" name="Nat. Commun.">
        <title>Large-scale genome sequencing of mycorrhizal fungi provides insights into the early evolution of symbiotic traits.</title>
        <authorList>
            <person name="Miyauchi S."/>
            <person name="Kiss E."/>
            <person name="Kuo A."/>
            <person name="Drula E."/>
            <person name="Kohler A."/>
            <person name="Sanchez-Garcia M."/>
            <person name="Morin E."/>
            <person name="Andreopoulos B."/>
            <person name="Barry K.W."/>
            <person name="Bonito G."/>
            <person name="Buee M."/>
            <person name="Carver A."/>
            <person name="Chen C."/>
            <person name="Cichocki N."/>
            <person name="Clum A."/>
            <person name="Culley D."/>
            <person name="Crous P.W."/>
            <person name="Fauchery L."/>
            <person name="Girlanda M."/>
            <person name="Hayes R.D."/>
            <person name="Keri Z."/>
            <person name="LaButti K."/>
            <person name="Lipzen A."/>
            <person name="Lombard V."/>
            <person name="Magnuson J."/>
            <person name="Maillard F."/>
            <person name="Murat C."/>
            <person name="Nolan M."/>
            <person name="Ohm R.A."/>
            <person name="Pangilinan J."/>
            <person name="Pereira M.F."/>
            <person name="Perotto S."/>
            <person name="Peter M."/>
            <person name="Pfister S."/>
            <person name="Riley R."/>
            <person name="Sitrit Y."/>
            <person name="Stielow J.B."/>
            <person name="Szollosi G."/>
            <person name="Zifcakova L."/>
            <person name="Stursova M."/>
            <person name="Spatafora J.W."/>
            <person name="Tedersoo L."/>
            <person name="Vaario L.M."/>
            <person name="Yamada A."/>
            <person name="Yan M."/>
            <person name="Wang P."/>
            <person name="Xu J."/>
            <person name="Bruns T."/>
            <person name="Baldrian P."/>
            <person name="Vilgalys R."/>
            <person name="Dunand C."/>
            <person name="Henrissat B."/>
            <person name="Grigoriev I.V."/>
            <person name="Hibbett D."/>
            <person name="Nagy L.G."/>
            <person name="Martin F.M."/>
        </authorList>
    </citation>
    <scope>NUCLEOTIDE SEQUENCE</scope>
    <source>
        <strain evidence="2">Prilba</strain>
    </source>
</reference>
<proteinExistence type="predicted"/>
<sequence>MFPGCTVFHLMDPLLLDLLVSKSREMGITTTIISLSLLDFLWVYYAKLAKLLDLPARVASPNQTHVSPADEVVWNVALGSTALGSTVRGSSGVLNSPSPSWTPALDEFVPKVDGKFKVRNPTKEWILGYDARSSCGDPAPLFLPRVVLKIIPALLTKDLDVFTRDSIKDEPASLNPCCPKSCGGHVVQHQLKVESRLARPVAPPSSQSRGRPDLPAQTKHGREAHRAGGKVKGQPDPCPRK</sequence>
<evidence type="ECO:0000313" key="2">
    <source>
        <dbReference type="EMBL" id="KAF8471603.1"/>
    </source>
</evidence>
<evidence type="ECO:0000313" key="3">
    <source>
        <dbReference type="Proteomes" id="UP000759537"/>
    </source>
</evidence>
<keyword evidence="3" id="KW-1185">Reference proteome</keyword>
<accession>A0A9P5MQ49</accession>
<organism evidence="2 3">
    <name type="scientific">Russula ochroleuca</name>
    <dbReference type="NCBI Taxonomy" id="152965"/>
    <lineage>
        <taxon>Eukaryota</taxon>
        <taxon>Fungi</taxon>
        <taxon>Dikarya</taxon>
        <taxon>Basidiomycota</taxon>
        <taxon>Agaricomycotina</taxon>
        <taxon>Agaricomycetes</taxon>
        <taxon>Russulales</taxon>
        <taxon>Russulaceae</taxon>
        <taxon>Russula</taxon>
    </lineage>
</organism>
<protein>
    <submittedName>
        <fullName evidence="2">Uncharacterized protein</fullName>
    </submittedName>
</protein>
<dbReference type="OrthoDB" id="14339at2759"/>
<name>A0A9P5MQ49_9AGAM</name>
<evidence type="ECO:0000256" key="1">
    <source>
        <dbReference type="SAM" id="MobiDB-lite"/>
    </source>
</evidence>
<comment type="caution">
    <text evidence="2">The sequence shown here is derived from an EMBL/GenBank/DDBJ whole genome shotgun (WGS) entry which is preliminary data.</text>
</comment>
<dbReference type="AlphaFoldDB" id="A0A9P5MQ49"/>
<dbReference type="EMBL" id="WHVB01000022">
    <property type="protein sequence ID" value="KAF8471603.1"/>
    <property type="molecule type" value="Genomic_DNA"/>
</dbReference>
<dbReference type="Proteomes" id="UP000759537">
    <property type="component" value="Unassembled WGS sequence"/>
</dbReference>
<reference evidence="2" key="1">
    <citation type="submission" date="2019-10" db="EMBL/GenBank/DDBJ databases">
        <authorList>
            <consortium name="DOE Joint Genome Institute"/>
            <person name="Kuo A."/>
            <person name="Miyauchi S."/>
            <person name="Kiss E."/>
            <person name="Drula E."/>
            <person name="Kohler A."/>
            <person name="Sanchez-Garcia M."/>
            <person name="Andreopoulos B."/>
            <person name="Barry K.W."/>
            <person name="Bonito G."/>
            <person name="Buee M."/>
            <person name="Carver A."/>
            <person name="Chen C."/>
            <person name="Cichocki N."/>
            <person name="Clum A."/>
            <person name="Culley D."/>
            <person name="Crous P.W."/>
            <person name="Fauchery L."/>
            <person name="Girlanda M."/>
            <person name="Hayes R."/>
            <person name="Keri Z."/>
            <person name="LaButti K."/>
            <person name="Lipzen A."/>
            <person name="Lombard V."/>
            <person name="Magnuson J."/>
            <person name="Maillard F."/>
            <person name="Morin E."/>
            <person name="Murat C."/>
            <person name="Nolan M."/>
            <person name="Ohm R."/>
            <person name="Pangilinan J."/>
            <person name="Pereira M."/>
            <person name="Perotto S."/>
            <person name="Peter M."/>
            <person name="Riley R."/>
            <person name="Sitrit Y."/>
            <person name="Stielow B."/>
            <person name="Szollosi G."/>
            <person name="Zifcakova L."/>
            <person name="Stursova M."/>
            <person name="Spatafora J.W."/>
            <person name="Tedersoo L."/>
            <person name="Vaario L.-M."/>
            <person name="Yamada A."/>
            <person name="Yan M."/>
            <person name="Wang P."/>
            <person name="Xu J."/>
            <person name="Bruns T."/>
            <person name="Baldrian P."/>
            <person name="Vilgalys R."/>
            <person name="Henrissat B."/>
            <person name="Grigoriev I.V."/>
            <person name="Hibbett D."/>
            <person name="Nagy L.G."/>
            <person name="Martin F.M."/>
        </authorList>
    </citation>
    <scope>NUCLEOTIDE SEQUENCE</scope>
    <source>
        <strain evidence="2">Prilba</strain>
    </source>
</reference>